<dbReference type="Proteomes" id="UP000604341">
    <property type="component" value="Unassembled WGS sequence"/>
</dbReference>
<name>A0ABQ2FPK7_9DEIO</name>
<dbReference type="RefSeq" id="WP_189070377.1">
    <property type="nucleotide sequence ID" value="NZ_BMPE01000018.1"/>
</dbReference>
<organism evidence="8 9">
    <name type="scientific">Deinococcus radiotolerans</name>
    <dbReference type="NCBI Taxonomy" id="1309407"/>
    <lineage>
        <taxon>Bacteria</taxon>
        <taxon>Thermotogati</taxon>
        <taxon>Deinococcota</taxon>
        <taxon>Deinococci</taxon>
        <taxon>Deinococcales</taxon>
        <taxon>Deinococcaceae</taxon>
        <taxon>Deinococcus</taxon>
    </lineage>
</organism>
<dbReference type="PANTHER" id="PTHR34990:SF1">
    <property type="entry name" value="UDP-2,3-DIACYLGLUCOSAMINE HYDROLASE"/>
    <property type="match status" value="1"/>
</dbReference>
<evidence type="ECO:0000256" key="4">
    <source>
        <dbReference type="ARBA" id="ARBA00022801"/>
    </source>
</evidence>
<dbReference type="Pfam" id="PF00149">
    <property type="entry name" value="Metallophos"/>
    <property type="match status" value="1"/>
</dbReference>
<sequence>MTALTLDTNAQATIIISDVHIGTNYPTCWYQATVHEPYLATLLDWVVHNAAGVKELVILGDLFDFWTYPPSMRPPSIHDIIQANPAILGPNGKFAQVLDALGGRVKYLTGNHDMNVTQADLSTIGNPAGPHITLIDDPSYIDRDAGVQYTHGHYTTLFNAPDRFNPRFGGLPLGQFVTRAVAYMVEQHLRTMLPGTTAADLPGQGSSYDVDFSAFFRSIAPNVANPSLAKVFLDYVINYTGVPRDTPVVLQDGTSVPIGQVGDIYANLWTQWQQQYGLLYTYKAAMADYDGSYMGWFSLMATFRSTVRATIMGHTHVPKLGLPVGMDVTAMNTGFECPARPDMTRPANPLRFTFGQVLAGGSVYMGQVIQRPDGSHAVQSASAPRDWVVSPNAAGDFSCYVTLICPPGFQAERVSSAAAHGTYVVEPPAALEGSTTYRFWLQDLPGVQGTEGTVQYRITSGPRAGQMLNLAYECPLIFSNSCSGAPFRTKSGEQQQYGAEGQIATRGHPFFVQFQL</sequence>
<dbReference type="EMBL" id="BMPE01000018">
    <property type="protein sequence ID" value="GGL14076.1"/>
    <property type="molecule type" value="Genomic_DNA"/>
</dbReference>
<keyword evidence="3" id="KW-0479">Metal-binding</keyword>
<keyword evidence="2" id="KW-0997">Cell inner membrane</keyword>
<keyword evidence="1" id="KW-1003">Cell membrane</keyword>
<proteinExistence type="predicted"/>
<evidence type="ECO:0000256" key="2">
    <source>
        <dbReference type="ARBA" id="ARBA00022519"/>
    </source>
</evidence>
<evidence type="ECO:0000259" key="7">
    <source>
        <dbReference type="Pfam" id="PF00149"/>
    </source>
</evidence>
<comment type="caution">
    <text evidence="8">The sequence shown here is derived from an EMBL/GenBank/DDBJ whole genome shotgun (WGS) entry which is preliminary data.</text>
</comment>
<evidence type="ECO:0000256" key="6">
    <source>
        <dbReference type="ARBA" id="ARBA00023211"/>
    </source>
</evidence>
<evidence type="ECO:0000256" key="3">
    <source>
        <dbReference type="ARBA" id="ARBA00022723"/>
    </source>
</evidence>
<reference evidence="9" key="1">
    <citation type="journal article" date="2019" name="Int. J. Syst. Evol. Microbiol.">
        <title>The Global Catalogue of Microorganisms (GCM) 10K type strain sequencing project: providing services to taxonomists for standard genome sequencing and annotation.</title>
        <authorList>
            <consortium name="The Broad Institute Genomics Platform"/>
            <consortium name="The Broad Institute Genome Sequencing Center for Infectious Disease"/>
            <person name="Wu L."/>
            <person name="Ma J."/>
        </authorList>
    </citation>
    <scope>NUCLEOTIDE SEQUENCE [LARGE SCALE GENOMIC DNA]</scope>
    <source>
        <strain evidence="9">JCM 19173</strain>
    </source>
</reference>
<keyword evidence="4" id="KW-0378">Hydrolase</keyword>
<dbReference type="Gene3D" id="3.60.21.10">
    <property type="match status" value="1"/>
</dbReference>
<evidence type="ECO:0000313" key="9">
    <source>
        <dbReference type="Proteomes" id="UP000604341"/>
    </source>
</evidence>
<evidence type="ECO:0000256" key="1">
    <source>
        <dbReference type="ARBA" id="ARBA00022475"/>
    </source>
</evidence>
<dbReference type="InterPro" id="IPR004843">
    <property type="entry name" value="Calcineurin-like_PHP"/>
</dbReference>
<feature type="domain" description="Calcineurin-like phosphoesterase" evidence="7">
    <location>
        <begin position="14"/>
        <end position="176"/>
    </location>
</feature>
<dbReference type="InterPro" id="IPR043461">
    <property type="entry name" value="LpxH-like"/>
</dbReference>
<protein>
    <recommendedName>
        <fullName evidence="7">Calcineurin-like phosphoesterase domain-containing protein</fullName>
    </recommendedName>
</protein>
<keyword evidence="9" id="KW-1185">Reference proteome</keyword>
<keyword evidence="5" id="KW-0472">Membrane</keyword>
<evidence type="ECO:0000256" key="5">
    <source>
        <dbReference type="ARBA" id="ARBA00023136"/>
    </source>
</evidence>
<dbReference type="SUPFAM" id="SSF56300">
    <property type="entry name" value="Metallo-dependent phosphatases"/>
    <property type="match status" value="1"/>
</dbReference>
<dbReference type="InterPro" id="IPR029052">
    <property type="entry name" value="Metallo-depent_PP-like"/>
</dbReference>
<evidence type="ECO:0000313" key="8">
    <source>
        <dbReference type="EMBL" id="GGL14076.1"/>
    </source>
</evidence>
<dbReference type="PANTHER" id="PTHR34990">
    <property type="entry name" value="UDP-2,3-DIACYLGLUCOSAMINE HYDROLASE-RELATED"/>
    <property type="match status" value="1"/>
</dbReference>
<dbReference type="Gene3D" id="2.60.270.50">
    <property type="match status" value="1"/>
</dbReference>
<accession>A0ABQ2FPK7</accession>
<keyword evidence="6" id="KW-0464">Manganese</keyword>
<gene>
    <name evidence="8" type="ORF">GCM10010844_36120</name>
</gene>